<protein>
    <recommendedName>
        <fullName evidence="4">Polyketide cyclase</fullName>
    </recommendedName>
</protein>
<dbReference type="EMBL" id="CP059075">
    <property type="protein sequence ID" value="QRE03912.1"/>
    <property type="molecule type" value="Genomic_DNA"/>
</dbReference>
<keyword evidence="1" id="KW-0812">Transmembrane</keyword>
<sequence length="322" mass="36550">MKLIKLVLIPIIFALLLRISFGATIFNDFLSVMTWTFFLLVPAGIGALFIYFSPIEKVKSIAYRILAPWIPIILVIALTIVIGLEGWACWIMISPLFLIFASIGGLIAGHFKNKKNENLNISILVLLPFLIGPIENAIPRNAKTYTTYTSIEINSDAQTIWNNVTSVKEIKSNEDNSKLISWLGFPKPIKAELDTLAVGGYRKAIFQKGLIFDETVTKYENLKLMEFQIKANTYEIPSTTLDEHILIGGEYFDMLNGTYKLKKISTNKYNLILYSNFSMKTTFNSYASIWGNWIMKDIQNNILNVIKRKSEKIVNDNNNPNN</sequence>
<dbReference type="RefSeq" id="WP_063742503.1">
    <property type="nucleotide sequence ID" value="NZ_CP059075.1"/>
</dbReference>
<keyword evidence="1" id="KW-0472">Membrane</keyword>
<dbReference type="Proteomes" id="UP000596329">
    <property type="component" value="Chromosome"/>
</dbReference>
<feature type="transmembrane region" description="Helical" evidence="1">
    <location>
        <begin position="32"/>
        <end position="53"/>
    </location>
</feature>
<reference evidence="2 3" key="1">
    <citation type="submission" date="2020-07" db="EMBL/GenBank/DDBJ databases">
        <title>Genomic characterization of Flavobacterium psychrophilum strains.</title>
        <authorList>
            <person name="Castillo D."/>
            <person name="Jorgensen J."/>
            <person name="Middelboe M."/>
        </authorList>
    </citation>
    <scope>NUCLEOTIDE SEQUENCE [LARGE SCALE GENOMIC DNA]</scope>
    <source>
        <strain evidence="2 3">FPS-R7</strain>
    </source>
</reference>
<feature type="transmembrane region" description="Helical" evidence="1">
    <location>
        <begin position="65"/>
        <end position="84"/>
    </location>
</feature>
<feature type="transmembrane region" description="Helical" evidence="1">
    <location>
        <begin position="90"/>
        <end position="111"/>
    </location>
</feature>
<accession>A0A7U2NG55</accession>
<organism evidence="2 3">
    <name type="scientific">Flavobacterium psychrophilum</name>
    <dbReference type="NCBI Taxonomy" id="96345"/>
    <lineage>
        <taxon>Bacteria</taxon>
        <taxon>Pseudomonadati</taxon>
        <taxon>Bacteroidota</taxon>
        <taxon>Flavobacteriia</taxon>
        <taxon>Flavobacteriales</taxon>
        <taxon>Flavobacteriaceae</taxon>
        <taxon>Flavobacterium</taxon>
    </lineage>
</organism>
<keyword evidence="1" id="KW-1133">Transmembrane helix</keyword>
<evidence type="ECO:0008006" key="4">
    <source>
        <dbReference type="Google" id="ProtNLM"/>
    </source>
</evidence>
<gene>
    <name evidence="2" type="ORF">H0H26_13700</name>
</gene>
<dbReference type="AlphaFoldDB" id="A0A7U2NG55"/>
<proteinExistence type="predicted"/>
<evidence type="ECO:0000256" key="1">
    <source>
        <dbReference type="SAM" id="Phobius"/>
    </source>
</evidence>
<evidence type="ECO:0000313" key="3">
    <source>
        <dbReference type="Proteomes" id="UP000596329"/>
    </source>
</evidence>
<name>A0A7U2NG55_FLAPS</name>
<evidence type="ECO:0000313" key="2">
    <source>
        <dbReference type="EMBL" id="QRE03912.1"/>
    </source>
</evidence>